<name>A0A1P8JXN5_9BURK</name>
<dbReference type="Proteomes" id="UP000186609">
    <property type="component" value="Chromosome"/>
</dbReference>
<protein>
    <submittedName>
        <fullName evidence="1">Uncharacterized protein</fullName>
    </submittedName>
</protein>
<evidence type="ECO:0000313" key="1">
    <source>
        <dbReference type="EMBL" id="APW38513.1"/>
    </source>
</evidence>
<dbReference type="EMBL" id="CP019236">
    <property type="protein sequence ID" value="APW38513.1"/>
    <property type="molecule type" value="Genomic_DNA"/>
</dbReference>
<proteinExistence type="predicted"/>
<dbReference type="OrthoDB" id="9940627at2"/>
<accession>A0A1P8JXN5</accession>
<dbReference type="RefSeq" id="WP_076200392.1">
    <property type="nucleotide sequence ID" value="NZ_CP019236.1"/>
</dbReference>
<organism evidence="1 2">
    <name type="scientific">Rhodoferax koreensis</name>
    <dbReference type="NCBI Taxonomy" id="1842727"/>
    <lineage>
        <taxon>Bacteria</taxon>
        <taxon>Pseudomonadati</taxon>
        <taxon>Pseudomonadota</taxon>
        <taxon>Betaproteobacteria</taxon>
        <taxon>Burkholderiales</taxon>
        <taxon>Comamonadaceae</taxon>
        <taxon>Rhodoferax</taxon>
    </lineage>
</organism>
<keyword evidence="2" id="KW-1185">Reference proteome</keyword>
<reference evidence="1 2" key="1">
    <citation type="submission" date="2017-01" db="EMBL/GenBank/DDBJ databases">
        <authorList>
            <person name="Mah S.A."/>
            <person name="Swanson W.J."/>
            <person name="Moy G.W."/>
            <person name="Vacquier V.D."/>
        </authorList>
    </citation>
    <scope>NUCLEOTIDE SEQUENCE [LARGE SCALE GENOMIC DNA]</scope>
    <source>
        <strain evidence="1 2">DCY110</strain>
    </source>
</reference>
<gene>
    <name evidence="1" type="ORF">RD110_15970</name>
</gene>
<dbReference type="KEGG" id="rhy:RD110_15970"/>
<dbReference type="AlphaFoldDB" id="A0A1P8JXN5"/>
<sequence length="110" mass="11849">MPETTPLDADAIAAEMHGTAQTAILQWFANLLRVRIATQSPTQRALTMAMLQDGLDQALARHETQTRPSPLSEGDALRASLFKAAFGKLSVELMQTMGSGLTAEEAESLH</sequence>
<evidence type="ECO:0000313" key="2">
    <source>
        <dbReference type="Proteomes" id="UP000186609"/>
    </source>
</evidence>